<gene>
    <name evidence="7" type="ORF">POBO1169_LOCUS10672</name>
</gene>
<organism evidence="7">
    <name type="scientific">Pyramimonas obovata</name>
    <dbReference type="NCBI Taxonomy" id="1411642"/>
    <lineage>
        <taxon>Eukaryota</taxon>
        <taxon>Viridiplantae</taxon>
        <taxon>Chlorophyta</taxon>
        <taxon>Pyramimonadophyceae</taxon>
        <taxon>Pyramimonadales</taxon>
        <taxon>Pyramimonadaceae</taxon>
        <taxon>Pyramimonas</taxon>
        <taxon>Pyramimonas incertae sedis</taxon>
    </lineage>
</organism>
<keyword evidence="2" id="KW-0521">NADP</keyword>
<keyword evidence="4" id="KW-1278">Translocase</keyword>
<dbReference type="Pfam" id="PF11909">
    <property type="entry name" value="NdhN"/>
    <property type="match status" value="1"/>
</dbReference>
<evidence type="ECO:0000256" key="5">
    <source>
        <dbReference type="ARBA" id="ARBA00023027"/>
    </source>
</evidence>
<name>A0A7S0WKM6_9CHLO</name>
<proteinExistence type="predicted"/>
<evidence type="ECO:0000256" key="1">
    <source>
        <dbReference type="ARBA" id="ARBA00022719"/>
    </source>
</evidence>
<dbReference type="InterPro" id="IPR020874">
    <property type="entry name" value="NAD(P)H-quinone_OxRdtase_su_N"/>
</dbReference>
<reference evidence="7" key="1">
    <citation type="submission" date="2021-01" db="EMBL/GenBank/DDBJ databases">
        <authorList>
            <person name="Corre E."/>
            <person name="Pelletier E."/>
            <person name="Niang G."/>
            <person name="Scheremetjew M."/>
            <person name="Finn R."/>
            <person name="Kale V."/>
            <person name="Holt S."/>
            <person name="Cochrane G."/>
            <person name="Meng A."/>
            <person name="Brown T."/>
            <person name="Cohen L."/>
        </authorList>
    </citation>
    <scope>NUCLEOTIDE SEQUENCE</scope>
    <source>
        <strain evidence="7">CCMP722</strain>
    </source>
</reference>
<dbReference type="EMBL" id="HBFA01020858">
    <property type="protein sequence ID" value="CAD8670936.1"/>
    <property type="molecule type" value="Transcribed_RNA"/>
</dbReference>
<dbReference type="GO" id="GO:0016655">
    <property type="term" value="F:oxidoreductase activity, acting on NAD(P)H, quinone or similar compound as acceptor"/>
    <property type="evidence" value="ECO:0007669"/>
    <property type="project" value="InterPro"/>
</dbReference>
<protein>
    <submittedName>
        <fullName evidence="7">Uncharacterized protein</fullName>
    </submittedName>
</protein>
<keyword evidence="1" id="KW-0874">Quinone</keyword>
<evidence type="ECO:0000313" key="7">
    <source>
        <dbReference type="EMBL" id="CAD8670936.1"/>
    </source>
</evidence>
<accession>A0A7S0WKM6</accession>
<evidence type="ECO:0000256" key="2">
    <source>
        <dbReference type="ARBA" id="ARBA00022857"/>
    </source>
</evidence>
<dbReference type="AlphaFoldDB" id="A0A7S0WKM6"/>
<keyword evidence="6" id="KW-0472">Membrane</keyword>
<keyword evidence="5" id="KW-0520">NAD</keyword>
<dbReference type="GO" id="GO:0048038">
    <property type="term" value="F:quinone binding"/>
    <property type="evidence" value="ECO:0007669"/>
    <property type="project" value="UniProtKB-KW"/>
</dbReference>
<dbReference type="GO" id="GO:0016020">
    <property type="term" value="C:membrane"/>
    <property type="evidence" value="ECO:0007669"/>
    <property type="project" value="InterPro"/>
</dbReference>
<dbReference type="PANTHER" id="PTHR35515">
    <property type="entry name" value="NAD(P)H-QUINONE OXIDOREDUCTASE SUBUNIT N, CHLOROPLASTIC"/>
    <property type="match status" value="1"/>
</dbReference>
<evidence type="ECO:0000256" key="6">
    <source>
        <dbReference type="ARBA" id="ARBA00023136"/>
    </source>
</evidence>
<evidence type="ECO:0000256" key="4">
    <source>
        <dbReference type="ARBA" id="ARBA00022967"/>
    </source>
</evidence>
<keyword evidence="3" id="KW-0618">Plastoquinone</keyword>
<dbReference type="PANTHER" id="PTHR35515:SF1">
    <property type="entry name" value="NAD(P)H-QUINONE OXIDOREDUCTASE SUBUNIT N, CHLOROPLASTIC"/>
    <property type="match status" value="1"/>
</dbReference>
<evidence type="ECO:0000256" key="3">
    <source>
        <dbReference type="ARBA" id="ARBA00022957"/>
    </source>
</evidence>
<sequence>MAHAACSSFAQRLVASTATKRGETSRTNATMKVQKPLAAREGAFLGTRALSAPSTTSSAVSRKTQTTKAGLGLGDIFGGDLIQPNIGDFLNDLETYSSLGCYVPPEGGYEGRFITAAKRNGYQVLNVNARGLGDVEAYLTKVHGIRPPPLGKQPIQRFYEPGMINMIQDNLPANKKRVLVWIQECKVLSKMEITYLAVLAAENPDIKIVCEVGVDRYFNWKALKDVYGLVPGKFETA</sequence>